<reference evidence="4" key="1">
    <citation type="submission" date="2024-05" db="EMBL/GenBank/DDBJ databases">
        <title>Alkalihalobacillus sp. strain MEB203 novel alkaliphilic bacterium from Lonar Lake, India.</title>
        <authorList>
            <person name="Joshi A."/>
            <person name="Thite S."/>
            <person name="Mengade P."/>
        </authorList>
    </citation>
    <scope>NUCLEOTIDE SEQUENCE</scope>
    <source>
        <strain evidence="4">MEB 203</strain>
    </source>
</reference>
<dbReference type="RefSeq" id="WP_275118380.1">
    <property type="nucleotide sequence ID" value="NZ_JAOTPO010000006.1"/>
</dbReference>
<evidence type="ECO:0000313" key="5">
    <source>
        <dbReference type="Proteomes" id="UP001148125"/>
    </source>
</evidence>
<name>A0ABT5VER8_9BACI</name>
<sequence length="662" mass="75180">MPNKRPITSEDLFKISNVGEAQISPCNGKFVFVKTTIDEDQEYRSHLHFQRFDETSSVQWTFGKVRDHSPCFSPDGKKLAFVSNRSGKSQIWVISTEGGEPQQVTQSKNGASNPVWAPCGTQLLFKTSLKLDQDESVFDQEEKKKEKKKSEPLVVNRLKYKSDGAGFHNETYQQLALINIETNEITELTSGRFSYEPSSWSPDGKSIALSANLTDDADYQIVSDLYLLNVETKELTLLTDHNGVYTNPTWSPDGKTIACFGNEREYLGATINQIYTIDIHTKKKKCITETWDVHITDAAISDMRSGHPNPGPIWSNDGKTLYFTGSENGNTSLYAIDENHEITPIFAEEGHVYGYTFDEDRKFAIIGLSDASNPGDLYKIVLGEKKKTRLTYINEAFLSEVHLSIPEPITAKASDGWEVHGWVMKPHGFEEGKKYPMILEIHGGPHAMYANSFFHELQLLAAQGYVVLYTNPRGSHGYGQKFVNACRGDYGGKDYEDLMAAVDFVLENFDYIDQDRLGVTGGSYGGFMTNWIVGHTNRFKAAVTQRSISNWTSFYGVSDIGYFFTKWEIGACFQEDPEKLWYHSPLRYVKNIETPLLILHGENDYRCPIEQAEQLYIALKHQKKDTMFVRFPESNHELSRSGPPHLRIERLNHIVNWFNEKL</sequence>
<keyword evidence="1" id="KW-0378">Hydrolase</keyword>
<evidence type="ECO:0000259" key="3">
    <source>
        <dbReference type="Pfam" id="PF00326"/>
    </source>
</evidence>
<keyword evidence="2" id="KW-0720">Serine protease</keyword>
<keyword evidence="5" id="KW-1185">Reference proteome</keyword>
<dbReference type="Gene3D" id="2.120.10.30">
    <property type="entry name" value="TolB, C-terminal domain"/>
    <property type="match status" value="3"/>
</dbReference>
<dbReference type="Pfam" id="PF07676">
    <property type="entry name" value="PD40"/>
    <property type="match status" value="3"/>
</dbReference>
<evidence type="ECO:0000313" key="4">
    <source>
        <dbReference type="EMBL" id="MDE5413760.1"/>
    </source>
</evidence>
<protein>
    <submittedName>
        <fullName evidence="4">S9 family peptidase</fullName>
    </submittedName>
</protein>
<dbReference type="InterPro" id="IPR029058">
    <property type="entry name" value="AB_hydrolase_fold"/>
</dbReference>
<gene>
    <name evidence="4" type="ORF">N7Z68_10215</name>
</gene>
<dbReference type="InterPro" id="IPR001375">
    <property type="entry name" value="Peptidase_S9_cat"/>
</dbReference>
<evidence type="ECO:0000256" key="2">
    <source>
        <dbReference type="ARBA" id="ARBA00022825"/>
    </source>
</evidence>
<keyword evidence="2" id="KW-0645">Protease</keyword>
<dbReference type="EMBL" id="JAOTPO010000006">
    <property type="protein sequence ID" value="MDE5413760.1"/>
    <property type="molecule type" value="Genomic_DNA"/>
</dbReference>
<dbReference type="InterPro" id="IPR011659">
    <property type="entry name" value="WD40"/>
</dbReference>
<comment type="caution">
    <text evidence="4">The sequence shown here is derived from an EMBL/GenBank/DDBJ whole genome shotgun (WGS) entry which is preliminary data.</text>
</comment>
<organism evidence="4 5">
    <name type="scientific">Alkalihalobacterium chitinilyticum</name>
    <dbReference type="NCBI Taxonomy" id="2980103"/>
    <lineage>
        <taxon>Bacteria</taxon>
        <taxon>Bacillati</taxon>
        <taxon>Bacillota</taxon>
        <taxon>Bacilli</taxon>
        <taxon>Bacillales</taxon>
        <taxon>Bacillaceae</taxon>
        <taxon>Alkalihalobacterium</taxon>
    </lineage>
</organism>
<accession>A0ABT5VER8</accession>
<dbReference type="SUPFAM" id="SSF53474">
    <property type="entry name" value="alpha/beta-Hydrolases"/>
    <property type="match status" value="1"/>
</dbReference>
<dbReference type="PANTHER" id="PTHR42776:SF27">
    <property type="entry name" value="DIPEPTIDYL PEPTIDASE FAMILY MEMBER 6"/>
    <property type="match status" value="1"/>
</dbReference>
<dbReference type="Proteomes" id="UP001148125">
    <property type="component" value="Unassembled WGS sequence"/>
</dbReference>
<dbReference type="SUPFAM" id="SSF82171">
    <property type="entry name" value="DPP6 N-terminal domain-like"/>
    <property type="match status" value="1"/>
</dbReference>
<proteinExistence type="predicted"/>
<feature type="domain" description="Peptidase S9 prolyl oligopeptidase catalytic" evidence="3">
    <location>
        <begin position="452"/>
        <end position="662"/>
    </location>
</feature>
<evidence type="ECO:0000256" key="1">
    <source>
        <dbReference type="ARBA" id="ARBA00022801"/>
    </source>
</evidence>
<dbReference type="InterPro" id="IPR011042">
    <property type="entry name" value="6-blade_b-propeller_TolB-like"/>
</dbReference>
<dbReference type="Pfam" id="PF00326">
    <property type="entry name" value="Peptidase_S9"/>
    <property type="match status" value="1"/>
</dbReference>
<dbReference type="Gene3D" id="3.40.50.1820">
    <property type="entry name" value="alpha/beta hydrolase"/>
    <property type="match status" value="1"/>
</dbReference>
<dbReference type="PANTHER" id="PTHR42776">
    <property type="entry name" value="SERINE PEPTIDASE S9 FAMILY MEMBER"/>
    <property type="match status" value="1"/>
</dbReference>